<proteinExistence type="predicted"/>
<evidence type="ECO:0000313" key="2">
    <source>
        <dbReference type="Proteomes" id="UP000542813"/>
    </source>
</evidence>
<comment type="caution">
    <text evidence="1">The sequence shown here is derived from an EMBL/GenBank/DDBJ whole genome shotgun (WGS) entry which is preliminary data.</text>
</comment>
<gene>
    <name evidence="1" type="ORF">HD601_006348</name>
</gene>
<protein>
    <submittedName>
        <fullName evidence="1">Uncharacterized protein</fullName>
    </submittedName>
</protein>
<reference evidence="1 2" key="1">
    <citation type="submission" date="2020-08" db="EMBL/GenBank/DDBJ databases">
        <title>Sequencing the genomes of 1000 actinobacteria strains.</title>
        <authorList>
            <person name="Klenk H.-P."/>
        </authorList>
    </citation>
    <scope>NUCLEOTIDE SEQUENCE [LARGE SCALE GENOMIC DNA]</scope>
    <source>
        <strain evidence="1 2">DSM 102122</strain>
    </source>
</reference>
<accession>A0A7W9LPT9</accession>
<keyword evidence="2" id="KW-1185">Reference proteome</keyword>
<organism evidence="1 2">
    <name type="scientific">Jiangella mangrovi</name>
    <dbReference type="NCBI Taxonomy" id="1524084"/>
    <lineage>
        <taxon>Bacteria</taxon>
        <taxon>Bacillati</taxon>
        <taxon>Actinomycetota</taxon>
        <taxon>Actinomycetes</taxon>
        <taxon>Jiangellales</taxon>
        <taxon>Jiangellaceae</taxon>
        <taxon>Jiangella</taxon>
    </lineage>
</organism>
<dbReference type="AlphaFoldDB" id="A0A7W9LPT9"/>
<dbReference type="Proteomes" id="UP000542813">
    <property type="component" value="Unassembled WGS sequence"/>
</dbReference>
<dbReference type="RefSeq" id="WP_184828809.1">
    <property type="nucleotide sequence ID" value="NZ_JACHMM010000001.1"/>
</dbReference>
<sequence length="89" mass="9633">MNTLTIPGTSITLINNARDEDFRLEFAYAPTLRDLHEGLALAGGYGLVPLSPNELPMEHGDDGSVTLWLVPVAYAEMAREIDAVFAESA</sequence>
<name>A0A7W9LPT9_9ACTN</name>
<evidence type="ECO:0000313" key="1">
    <source>
        <dbReference type="EMBL" id="MBB5791773.1"/>
    </source>
</evidence>
<dbReference type="EMBL" id="JACHMM010000001">
    <property type="protein sequence ID" value="MBB5791773.1"/>
    <property type="molecule type" value="Genomic_DNA"/>
</dbReference>